<accession>A0ABQ1J9Y1</accession>
<evidence type="ECO:0000313" key="3">
    <source>
        <dbReference type="Proteomes" id="UP000628854"/>
    </source>
</evidence>
<keyword evidence="3" id="KW-1185">Reference proteome</keyword>
<reference evidence="3" key="1">
    <citation type="journal article" date="2019" name="Int. J. Syst. Evol. Microbiol.">
        <title>The Global Catalogue of Microorganisms (GCM) 10K type strain sequencing project: providing services to taxonomists for standard genome sequencing and annotation.</title>
        <authorList>
            <consortium name="The Broad Institute Genomics Platform"/>
            <consortium name="The Broad Institute Genome Sequencing Center for Infectious Disease"/>
            <person name="Wu L."/>
            <person name="Ma J."/>
        </authorList>
    </citation>
    <scope>NUCLEOTIDE SEQUENCE [LARGE SCALE GENOMIC DNA]</scope>
    <source>
        <strain evidence="3">CGMCC 1.15928</strain>
    </source>
</reference>
<evidence type="ECO:0000256" key="1">
    <source>
        <dbReference type="SAM" id="Phobius"/>
    </source>
</evidence>
<feature type="transmembrane region" description="Helical" evidence="1">
    <location>
        <begin position="20"/>
        <end position="42"/>
    </location>
</feature>
<name>A0ABQ1J9Y1_9PROT</name>
<protein>
    <submittedName>
        <fullName evidence="2">Uncharacterized protein</fullName>
    </submittedName>
</protein>
<comment type="caution">
    <text evidence="2">The sequence shown here is derived from an EMBL/GenBank/DDBJ whole genome shotgun (WGS) entry which is preliminary data.</text>
</comment>
<sequence>MDALPVDSSALDGMDIPIAAPAASKIYFIIVHLLLSSAALSFQERARLRHYDEMVK</sequence>
<evidence type="ECO:0000313" key="2">
    <source>
        <dbReference type="EMBL" id="GGB63692.1"/>
    </source>
</evidence>
<dbReference type="EMBL" id="BMKF01000001">
    <property type="protein sequence ID" value="GGB63692.1"/>
    <property type="molecule type" value="Genomic_DNA"/>
</dbReference>
<keyword evidence="1" id="KW-0812">Transmembrane</keyword>
<gene>
    <name evidence="2" type="ORF">GCM10011503_10510</name>
</gene>
<organism evidence="2 3">
    <name type="scientific">Henriciella pelagia</name>
    <dbReference type="NCBI Taxonomy" id="1977912"/>
    <lineage>
        <taxon>Bacteria</taxon>
        <taxon>Pseudomonadati</taxon>
        <taxon>Pseudomonadota</taxon>
        <taxon>Alphaproteobacteria</taxon>
        <taxon>Hyphomonadales</taxon>
        <taxon>Hyphomonadaceae</taxon>
        <taxon>Henriciella</taxon>
    </lineage>
</organism>
<dbReference type="Proteomes" id="UP000628854">
    <property type="component" value="Unassembled WGS sequence"/>
</dbReference>
<keyword evidence="1" id="KW-1133">Transmembrane helix</keyword>
<proteinExistence type="predicted"/>
<keyword evidence="1" id="KW-0472">Membrane</keyword>